<comment type="domain">
    <text evidence="11">Consists of 3 domains; the N-terminus binds the ribosome, the middle domain has PPIase activity, while the C-terminus has intrinsic chaperone activity on its own.</text>
</comment>
<dbReference type="InterPro" id="IPR008881">
    <property type="entry name" value="Trigger_fac_ribosome-bd_bac"/>
</dbReference>
<evidence type="ECO:0000256" key="3">
    <source>
        <dbReference type="ARBA" id="ARBA00013194"/>
    </source>
</evidence>
<dbReference type="GO" id="GO:0015031">
    <property type="term" value="P:protein transport"/>
    <property type="evidence" value="ECO:0007669"/>
    <property type="project" value="UniProtKB-UniRule"/>
</dbReference>
<evidence type="ECO:0000256" key="2">
    <source>
        <dbReference type="ARBA" id="ARBA00005464"/>
    </source>
</evidence>
<evidence type="ECO:0000256" key="6">
    <source>
        <dbReference type="ARBA" id="ARBA00023110"/>
    </source>
</evidence>
<keyword evidence="11" id="KW-0963">Cytoplasm</keyword>
<evidence type="ECO:0000256" key="9">
    <source>
        <dbReference type="ARBA" id="ARBA00023306"/>
    </source>
</evidence>
<dbReference type="PATRIC" id="fig|1623450.3.peg.1361"/>
<proteinExistence type="inferred from homology"/>
<evidence type="ECO:0000256" key="5">
    <source>
        <dbReference type="ARBA" id="ARBA00022618"/>
    </source>
</evidence>
<evidence type="ECO:0000256" key="11">
    <source>
        <dbReference type="HAMAP-Rule" id="MF_00303"/>
    </source>
</evidence>
<dbReference type="PANTHER" id="PTHR30560:SF3">
    <property type="entry name" value="TRIGGER FACTOR-LIKE PROTEIN TIG, CHLOROPLASTIC"/>
    <property type="match status" value="1"/>
</dbReference>
<evidence type="ECO:0000313" key="14">
    <source>
        <dbReference type="EMBL" id="AKO66357.1"/>
    </source>
</evidence>
<evidence type="ECO:0000259" key="12">
    <source>
        <dbReference type="Pfam" id="PF05697"/>
    </source>
</evidence>
<dbReference type="EMBL" id="CP011002">
    <property type="protein sequence ID" value="AKO66357.1"/>
    <property type="molecule type" value="Genomic_DNA"/>
</dbReference>
<evidence type="ECO:0000256" key="1">
    <source>
        <dbReference type="ARBA" id="ARBA00000971"/>
    </source>
</evidence>
<evidence type="ECO:0000256" key="8">
    <source>
        <dbReference type="ARBA" id="ARBA00023235"/>
    </source>
</evidence>
<dbReference type="Pfam" id="PF05698">
    <property type="entry name" value="Trigger_C"/>
    <property type="match status" value="1"/>
</dbReference>
<sequence>MTQAVEKISDIERKVKGKIIIAPLENEIKQRFIQVSKNAKIQGFRPGKAPMSIIEKQYGPDIRSEVYSRAIENQFGQIVQENKLNIVGMPQINHDPLPEIKDDFEFTATFEVVPDVKDIDYKKIEISQPEVKLTNKDVDATIDVMLKQRATFKKVDRASKLGDRVGVKLESFIDGKSAESTGSQTLNFILGDKNRLEVFDKELVGLKASDMKDFEIYYPKDHEPAQLADKQVKYSVVVNEVNEMELPKIDANFAKSLGVDSGDVDEMKKQIEESLAEEVEKRVRLKEKDQVFVELVKHAKFELPKSIIDNESYRLMQQMIENMERQGAKAKDLKLEPSMFNERAEQTARLRIVLAHLVEKEKLHATEEQVKSKIEEFSKSYDEPEKAVQWFYEKQERLNEPAALATEDNVVNFVIKACKIKKEKVSFDELMGNNQ</sequence>
<dbReference type="NCBIfam" id="TIGR00115">
    <property type="entry name" value="tig"/>
    <property type="match status" value="1"/>
</dbReference>
<evidence type="ECO:0000256" key="10">
    <source>
        <dbReference type="ARBA" id="ARBA00029986"/>
    </source>
</evidence>
<comment type="function">
    <text evidence="11">Involved in protein export. Acts as a chaperone by maintaining the newly synthesized protein in an open conformation. Functions as a peptidyl-prolyl cis-trans isomerase.</text>
</comment>
<keyword evidence="8 11" id="KW-0413">Isomerase</keyword>
<dbReference type="GO" id="GO:0051083">
    <property type="term" value="P:'de novo' cotranslational protein folding"/>
    <property type="evidence" value="ECO:0007669"/>
    <property type="project" value="TreeGrafter"/>
</dbReference>
<dbReference type="SUPFAM" id="SSF109998">
    <property type="entry name" value="Triger factor/SurA peptide-binding domain-like"/>
    <property type="match status" value="1"/>
</dbReference>
<protein>
    <recommendedName>
        <fullName evidence="4 11">Trigger factor</fullName>
        <shortName evidence="11">TF</shortName>
        <ecNumber evidence="3 11">5.2.1.8</ecNumber>
    </recommendedName>
    <alternativeName>
        <fullName evidence="10 11">PPIase</fullName>
    </alternativeName>
</protein>
<gene>
    <name evidence="11" type="primary">tig</name>
    <name evidence="14" type="ORF">VI33_06805</name>
</gene>
<keyword evidence="9 11" id="KW-0131">Cell cycle</keyword>
<keyword evidence="7 11" id="KW-0143">Chaperone</keyword>
<name>A0A0H4JCZ8_9PROT</name>
<evidence type="ECO:0000259" key="13">
    <source>
        <dbReference type="Pfam" id="PF05698"/>
    </source>
</evidence>
<organism evidence="14 15">
    <name type="scientific">Methylophilales bacterium MBRS-H7</name>
    <dbReference type="NCBI Taxonomy" id="1623450"/>
    <lineage>
        <taxon>Bacteria</taxon>
        <taxon>Pseudomonadati</taxon>
        <taxon>Pseudomonadota</taxon>
        <taxon>Betaproteobacteria</taxon>
        <taxon>Nitrosomonadales</taxon>
        <taxon>OM43 clade</taxon>
    </lineage>
</organism>
<accession>A0A0H4JCZ8</accession>
<dbReference type="Gene3D" id="3.10.50.40">
    <property type="match status" value="1"/>
</dbReference>
<dbReference type="SUPFAM" id="SSF102735">
    <property type="entry name" value="Trigger factor ribosome-binding domain"/>
    <property type="match status" value="1"/>
</dbReference>
<dbReference type="GO" id="GO:0043335">
    <property type="term" value="P:protein unfolding"/>
    <property type="evidence" value="ECO:0007669"/>
    <property type="project" value="TreeGrafter"/>
</dbReference>
<dbReference type="PANTHER" id="PTHR30560">
    <property type="entry name" value="TRIGGER FACTOR CHAPERONE AND PEPTIDYL-PROLYL CIS/TRANS ISOMERASE"/>
    <property type="match status" value="1"/>
</dbReference>
<keyword evidence="6 11" id="KW-0697">Rotamase</keyword>
<dbReference type="InterPro" id="IPR027304">
    <property type="entry name" value="Trigger_fact/SurA_dom_sf"/>
</dbReference>
<dbReference type="GO" id="GO:0003755">
    <property type="term" value="F:peptidyl-prolyl cis-trans isomerase activity"/>
    <property type="evidence" value="ECO:0007669"/>
    <property type="project" value="UniProtKB-UniRule"/>
</dbReference>
<dbReference type="InterPro" id="IPR005215">
    <property type="entry name" value="Trig_fac"/>
</dbReference>
<dbReference type="EC" id="5.2.1.8" evidence="3 11"/>
<dbReference type="InterPro" id="IPR037041">
    <property type="entry name" value="Trigger_fac_C_sf"/>
</dbReference>
<dbReference type="SUPFAM" id="SSF54534">
    <property type="entry name" value="FKBP-like"/>
    <property type="match status" value="1"/>
</dbReference>
<comment type="catalytic activity">
    <reaction evidence="1 11">
        <text>[protein]-peptidylproline (omega=180) = [protein]-peptidylproline (omega=0)</text>
        <dbReference type="Rhea" id="RHEA:16237"/>
        <dbReference type="Rhea" id="RHEA-COMP:10747"/>
        <dbReference type="Rhea" id="RHEA-COMP:10748"/>
        <dbReference type="ChEBI" id="CHEBI:83833"/>
        <dbReference type="ChEBI" id="CHEBI:83834"/>
        <dbReference type="EC" id="5.2.1.8"/>
    </reaction>
</comment>
<comment type="subcellular location">
    <subcellularLocation>
        <location evidence="11">Cytoplasm</location>
    </subcellularLocation>
    <text evidence="11">About half TF is bound to the ribosome near the polypeptide exit tunnel while the other half is free in the cytoplasm.</text>
</comment>
<dbReference type="Pfam" id="PF05697">
    <property type="entry name" value="Trigger_N"/>
    <property type="match status" value="1"/>
</dbReference>
<dbReference type="InterPro" id="IPR046357">
    <property type="entry name" value="PPIase_dom_sf"/>
</dbReference>
<evidence type="ECO:0000256" key="4">
    <source>
        <dbReference type="ARBA" id="ARBA00016902"/>
    </source>
</evidence>
<dbReference type="GO" id="GO:0051301">
    <property type="term" value="P:cell division"/>
    <property type="evidence" value="ECO:0007669"/>
    <property type="project" value="UniProtKB-KW"/>
</dbReference>
<keyword evidence="5 11" id="KW-0132">Cell division</keyword>
<reference evidence="14 15" key="1">
    <citation type="submission" date="2015-03" db="EMBL/GenBank/DDBJ databases">
        <title>Comparative analysis of the OM43 clade including a novel species from Red Sea uncovers genomic and metabolic diversity among marine methylotrophs.</title>
        <authorList>
            <person name="Jimenez-Infante F."/>
            <person name="Ngugi D.K."/>
            <person name="Vinu M."/>
            <person name="Alam I."/>
            <person name="Kamau A."/>
            <person name="Blom J."/>
            <person name="Bajic V.B."/>
            <person name="Stingl U."/>
        </authorList>
    </citation>
    <scope>NUCLEOTIDE SEQUENCE [LARGE SCALE GENOMIC DNA]</scope>
    <source>
        <strain evidence="14 15">MBRSH7</strain>
    </source>
</reference>
<feature type="domain" description="Trigger factor ribosome-binding bacterial" evidence="12">
    <location>
        <begin position="1"/>
        <end position="144"/>
    </location>
</feature>
<dbReference type="Gene3D" id="3.30.70.1050">
    <property type="entry name" value="Trigger factor ribosome-binding domain"/>
    <property type="match status" value="1"/>
</dbReference>
<dbReference type="Gene3D" id="1.10.3120.10">
    <property type="entry name" value="Trigger factor, C-terminal domain"/>
    <property type="match status" value="1"/>
</dbReference>
<feature type="domain" description="Trigger factor C-terminal" evidence="13">
    <location>
        <begin position="264"/>
        <end position="415"/>
    </location>
</feature>
<keyword evidence="15" id="KW-1185">Reference proteome</keyword>
<evidence type="ECO:0000313" key="15">
    <source>
        <dbReference type="Proteomes" id="UP000066549"/>
    </source>
</evidence>
<dbReference type="Proteomes" id="UP000066549">
    <property type="component" value="Chromosome"/>
</dbReference>
<dbReference type="AlphaFoldDB" id="A0A0H4JCZ8"/>
<dbReference type="GO" id="GO:0044183">
    <property type="term" value="F:protein folding chaperone"/>
    <property type="evidence" value="ECO:0007669"/>
    <property type="project" value="TreeGrafter"/>
</dbReference>
<dbReference type="OrthoDB" id="9767721at2"/>
<dbReference type="GO" id="GO:0043022">
    <property type="term" value="F:ribosome binding"/>
    <property type="evidence" value="ECO:0007669"/>
    <property type="project" value="TreeGrafter"/>
</dbReference>
<dbReference type="InterPro" id="IPR036611">
    <property type="entry name" value="Trigger_fac_ribosome-bd_sf"/>
</dbReference>
<dbReference type="InterPro" id="IPR008880">
    <property type="entry name" value="Trigger_fac_C"/>
</dbReference>
<evidence type="ECO:0000256" key="7">
    <source>
        <dbReference type="ARBA" id="ARBA00023186"/>
    </source>
</evidence>
<dbReference type="GO" id="GO:0005737">
    <property type="term" value="C:cytoplasm"/>
    <property type="evidence" value="ECO:0007669"/>
    <property type="project" value="UniProtKB-SubCell"/>
</dbReference>
<dbReference type="PIRSF" id="PIRSF003095">
    <property type="entry name" value="Trigger_factor"/>
    <property type="match status" value="1"/>
</dbReference>
<dbReference type="HAMAP" id="MF_00303">
    <property type="entry name" value="Trigger_factor_Tig"/>
    <property type="match status" value="1"/>
</dbReference>
<comment type="similarity">
    <text evidence="2 11">Belongs to the FKBP-type PPIase family. Tig subfamily.</text>
</comment>